<reference evidence="5" key="1">
    <citation type="submission" date="2025-08" db="UniProtKB">
        <authorList>
            <consortium name="RefSeq"/>
        </authorList>
    </citation>
    <scope>IDENTIFICATION</scope>
</reference>
<feature type="chain" id="PRO_5017975623" evidence="2">
    <location>
        <begin position="24"/>
        <end position="83"/>
    </location>
</feature>
<organism evidence="4 5">
    <name type="scientific">Diaphorina citri</name>
    <name type="common">Asian citrus psyllid</name>
    <dbReference type="NCBI Taxonomy" id="121845"/>
    <lineage>
        <taxon>Eukaryota</taxon>
        <taxon>Metazoa</taxon>
        <taxon>Ecdysozoa</taxon>
        <taxon>Arthropoda</taxon>
        <taxon>Hexapoda</taxon>
        <taxon>Insecta</taxon>
        <taxon>Pterygota</taxon>
        <taxon>Neoptera</taxon>
        <taxon>Paraneoptera</taxon>
        <taxon>Hemiptera</taxon>
        <taxon>Sternorrhyncha</taxon>
        <taxon>Psylloidea</taxon>
        <taxon>Psyllidae</taxon>
        <taxon>Diaphorininae</taxon>
        <taxon>Diaphorina</taxon>
    </lineage>
</organism>
<dbReference type="RefSeq" id="XP_026686995.1">
    <property type="nucleotide sequence ID" value="XM_026831194.1"/>
</dbReference>
<name>A0A3Q0JJM8_DIACI</name>
<keyword evidence="4" id="KW-1185">Reference proteome</keyword>
<dbReference type="Pfam" id="PF22898">
    <property type="entry name" value="NOMO1-like_1st"/>
    <property type="match status" value="1"/>
</dbReference>
<dbReference type="GO" id="GO:0005789">
    <property type="term" value="C:endoplasmic reticulum membrane"/>
    <property type="evidence" value="ECO:0007669"/>
    <property type="project" value="TreeGrafter"/>
</dbReference>
<dbReference type="KEGG" id="dci:113471783"/>
<dbReference type="STRING" id="121845.A0A3Q0JJM8"/>
<feature type="domain" description="NOMO-like N-terminal beta-sandwich" evidence="3">
    <location>
        <begin position="31"/>
        <end position="82"/>
    </location>
</feature>
<dbReference type="InterPro" id="IPR051417">
    <property type="entry name" value="SDr/BOS_complex"/>
</dbReference>
<accession>A0A3Q0JJM8</accession>
<proteinExistence type="predicted"/>
<dbReference type="GeneID" id="113471783"/>
<gene>
    <name evidence="5" type="primary">LOC113471783</name>
</gene>
<evidence type="ECO:0000313" key="4">
    <source>
        <dbReference type="Proteomes" id="UP000079169"/>
    </source>
</evidence>
<dbReference type="PANTHER" id="PTHR23303">
    <property type="entry name" value="CARBOXYPEPTIDASE REGULATORY REGION-CONTAINING"/>
    <property type="match status" value="1"/>
</dbReference>
<evidence type="ECO:0000256" key="2">
    <source>
        <dbReference type="SAM" id="SignalP"/>
    </source>
</evidence>
<dbReference type="PANTHER" id="PTHR23303:SF14">
    <property type="entry name" value="BOS COMPLEX SUBUNIT NOMO1-RELATED"/>
    <property type="match status" value="1"/>
</dbReference>
<dbReference type="InterPro" id="IPR055075">
    <property type="entry name" value="NOMO-like_N"/>
</dbReference>
<protein>
    <submittedName>
        <fullName evidence="5">Nodal modulator 1-like</fullName>
    </submittedName>
</protein>
<sequence length="83" mass="9531">MALNYFFFCIFLFCALLISFSEADDILGCNGFIKSNIEINFTKVEIKLMTKQGTLKDQTECAPNNGYYFLPLYDKGEYVLKVC</sequence>
<evidence type="ECO:0000313" key="5">
    <source>
        <dbReference type="RefSeq" id="XP_026686995.1"/>
    </source>
</evidence>
<evidence type="ECO:0000259" key="3">
    <source>
        <dbReference type="Pfam" id="PF22898"/>
    </source>
</evidence>
<dbReference type="AlphaFoldDB" id="A0A3Q0JJM8"/>
<dbReference type="PaxDb" id="121845-A0A3Q0JJM8"/>
<evidence type="ECO:0000256" key="1">
    <source>
        <dbReference type="ARBA" id="ARBA00022729"/>
    </source>
</evidence>
<dbReference type="Proteomes" id="UP000079169">
    <property type="component" value="Unplaced"/>
</dbReference>
<keyword evidence="1 2" id="KW-0732">Signal</keyword>
<feature type="signal peptide" evidence="2">
    <location>
        <begin position="1"/>
        <end position="23"/>
    </location>
</feature>